<feature type="domain" description="60S ribosomal export protein NMD3 OB-fold" evidence="1">
    <location>
        <begin position="134"/>
        <end position="184"/>
    </location>
</feature>
<gene>
    <name evidence="2" type="ORF">U0070_014325</name>
</gene>
<proteinExistence type="predicted"/>
<evidence type="ECO:0000313" key="3">
    <source>
        <dbReference type="Proteomes" id="UP001488838"/>
    </source>
</evidence>
<dbReference type="GO" id="GO:0005737">
    <property type="term" value="C:cytoplasm"/>
    <property type="evidence" value="ECO:0007669"/>
    <property type="project" value="TreeGrafter"/>
</dbReference>
<name>A0AAW0IRW1_MYOGA</name>
<accession>A0AAW0IRW1</accession>
<dbReference type="InterPro" id="IPR039768">
    <property type="entry name" value="Nmd3"/>
</dbReference>
<keyword evidence="3" id="KW-1185">Reference proteome</keyword>
<evidence type="ECO:0000313" key="2">
    <source>
        <dbReference type="EMBL" id="KAK7816982.1"/>
    </source>
</evidence>
<dbReference type="Pfam" id="PF21192">
    <property type="entry name" value="OB_NMD3"/>
    <property type="match status" value="1"/>
</dbReference>
<dbReference type="GO" id="GO:0000055">
    <property type="term" value="P:ribosomal large subunit export from nucleus"/>
    <property type="evidence" value="ECO:0007669"/>
    <property type="project" value="TreeGrafter"/>
</dbReference>
<dbReference type="GO" id="GO:0043023">
    <property type="term" value="F:ribosomal large subunit binding"/>
    <property type="evidence" value="ECO:0007669"/>
    <property type="project" value="InterPro"/>
</dbReference>
<organism evidence="2 3">
    <name type="scientific">Myodes glareolus</name>
    <name type="common">Bank vole</name>
    <name type="synonym">Clethrionomys glareolus</name>
    <dbReference type="NCBI Taxonomy" id="447135"/>
    <lineage>
        <taxon>Eukaryota</taxon>
        <taxon>Metazoa</taxon>
        <taxon>Chordata</taxon>
        <taxon>Craniata</taxon>
        <taxon>Vertebrata</taxon>
        <taxon>Euteleostomi</taxon>
        <taxon>Mammalia</taxon>
        <taxon>Eutheria</taxon>
        <taxon>Euarchontoglires</taxon>
        <taxon>Glires</taxon>
        <taxon>Rodentia</taxon>
        <taxon>Myomorpha</taxon>
        <taxon>Muroidea</taxon>
        <taxon>Cricetidae</taxon>
        <taxon>Arvicolinae</taxon>
        <taxon>Myodes</taxon>
    </lineage>
</organism>
<dbReference type="GO" id="GO:0005634">
    <property type="term" value="C:nucleus"/>
    <property type="evidence" value="ECO:0007669"/>
    <property type="project" value="TreeGrafter"/>
</dbReference>
<dbReference type="InterPro" id="IPR048898">
    <property type="entry name" value="OB_NMD3"/>
</dbReference>
<dbReference type="EMBL" id="JBBHLL010000098">
    <property type="protein sequence ID" value="KAK7816982.1"/>
    <property type="molecule type" value="Genomic_DNA"/>
</dbReference>
<evidence type="ECO:0000259" key="1">
    <source>
        <dbReference type="Pfam" id="PF21192"/>
    </source>
</evidence>
<comment type="caution">
    <text evidence="2">The sequence shown here is derived from an EMBL/GenBank/DDBJ whole genome shotgun (WGS) entry which is preliminary data.</text>
</comment>
<dbReference type="PANTHER" id="PTHR12746">
    <property type="entry name" value="NONSENSE-MEDIATED MRNA DECAY PROTEIN 3"/>
    <property type="match status" value="1"/>
</dbReference>
<reference evidence="2 3" key="1">
    <citation type="journal article" date="2023" name="bioRxiv">
        <title>Conserved and derived expression patterns and positive selection on dental genes reveal complex evolutionary context of ever-growing rodent molars.</title>
        <authorList>
            <person name="Calamari Z.T."/>
            <person name="Song A."/>
            <person name="Cohen E."/>
            <person name="Akter M."/>
            <person name="Roy R.D."/>
            <person name="Hallikas O."/>
            <person name="Christensen M.M."/>
            <person name="Li P."/>
            <person name="Marangoni P."/>
            <person name="Jernvall J."/>
            <person name="Klein O.D."/>
        </authorList>
    </citation>
    <scope>NUCLEOTIDE SEQUENCE [LARGE SCALE GENOMIC DNA]</scope>
    <source>
        <strain evidence="2">V071</strain>
    </source>
</reference>
<dbReference type="AlphaFoldDB" id="A0AAW0IRW1"/>
<dbReference type="PANTHER" id="PTHR12746:SF2">
    <property type="entry name" value="60S RIBOSOMAL EXPORT PROTEIN NMD3"/>
    <property type="match status" value="1"/>
</dbReference>
<dbReference type="Proteomes" id="UP001488838">
    <property type="component" value="Unassembled WGS sequence"/>
</dbReference>
<sequence>MAQEAPVVPMAALALESSANNLLTKDLDTACAMSEVSQLLQVLPIFCSLFVKRSWHQLRCSTASLDCFLKATSKIFSDTGNLGTVHYGIQRLKLTIQKEVVNDAILQQMFVMNYILQFQIHADCHRTEAMAFWKFLIQKTSEMNSHRQHSCHTHFGHLLSSGDLVLGFELTNCDLNDELVNNLTSK</sequence>
<feature type="non-terminal residue" evidence="2">
    <location>
        <position position="186"/>
    </location>
</feature>
<protein>
    <recommendedName>
        <fullName evidence="1">60S ribosomal export protein NMD3 OB-fold domain-containing protein</fullName>
    </recommendedName>
</protein>